<feature type="compositionally biased region" description="Basic and acidic residues" evidence="1">
    <location>
        <begin position="48"/>
        <end position="63"/>
    </location>
</feature>
<keyword evidence="3" id="KW-1185">Reference proteome</keyword>
<sequence length="129" mass="14489">MKTQAMLRALANGINPETGELLGTASMTGSPEAIRLLFALAEEFQVEPERQKKVKLSPEERQQKNIAEGRPAKSHFPWAEEEKQRLQESYAEGGTLEALSSEFERTTWAIAVQLQKMGLITEQQAARYI</sequence>
<organism evidence="2 3">
    <name type="scientific">Serratia plymuthica</name>
    <dbReference type="NCBI Taxonomy" id="82996"/>
    <lineage>
        <taxon>Bacteria</taxon>
        <taxon>Pseudomonadati</taxon>
        <taxon>Pseudomonadota</taxon>
        <taxon>Gammaproteobacteria</taxon>
        <taxon>Enterobacterales</taxon>
        <taxon>Yersiniaceae</taxon>
        <taxon>Serratia</taxon>
    </lineage>
</organism>
<name>A0A7T2WD32_SERPL</name>
<evidence type="ECO:0000313" key="3">
    <source>
        <dbReference type="Proteomes" id="UP000594967"/>
    </source>
</evidence>
<evidence type="ECO:0000313" key="2">
    <source>
        <dbReference type="EMBL" id="QPS23185.1"/>
    </source>
</evidence>
<protein>
    <submittedName>
        <fullName evidence="2">Uncharacterized protein</fullName>
    </submittedName>
</protein>
<feature type="region of interest" description="Disordered" evidence="1">
    <location>
        <begin position="48"/>
        <end position="86"/>
    </location>
</feature>
<dbReference type="EMBL" id="CP065673">
    <property type="protein sequence ID" value="QPS23185.1"/>
    <property type="molecule type" value="Genomic_DNA"/>
</dbReference>
<evidence type="ECO:0000256" key="1">
    <source>
        <dbReference type="SAM" id="MobiDB-lite"/>
    </source>
</evidence>
<reference evidence="2 3" key="1">
    <citation type="submission" date="2020-12" db="EMBL/GenBank/DDBJ databases">
        <title>FDA dAtabase for Regulatory Grade micrObial Sequences (FDA-ARGOS): Supporting development and validation of Infectious Disease Dx tests.</title>
        <authorList>
            <person name="Sproer C."/>
            <person name="Gronow S."/>
            <person name="Severitt S."/>
            <person name="Schroder I."/>
            <person name="Tallon L."/>
            <person name="Sadzewicz L."/>
            <person name="Zhao X."/>
            <person name="Boylan J."/>
            <person name="Ott S."/>
            <person name="Bowen H."/>
            <person name="Vavikolanu K."/>
            <person name="Mehta A."/>
            <person name="Aluvathingal J."/>
            <person name="Nadendla S."/>
            <person name="Lowell S."/>
            <person name="Myers T."/>
            <person name="Yan Y."/>
            <person name="Sichtig H."/>
        </authorList>
    </citation>
    <scope>NUCLEOTIDE SEQUENCE [LARGE SCALE GENOMIC DNA]</scope>
    <source>
        <strain evidence="2 3">FDAARGOS_907</strain>
    </source>
</reference>
<proteinExistence type="predicted"/>
<gene>
    <name evidence="2" type="ORF">I6G64_12850</name>
</gene>
<dbReference type="RefSeq" id="WP_063202932.1">
    <property type="nucleotide sequence ID" value="NZ_CAMITG010000017.1"/>
</dbReference>
<accession>A0A7T2WD32</accession>
<dbReference type="Proteomes" id="UP000594967">
    <property type="component" value="Chromosome"/>
</dbReference>